<feature type="domain" description="HTH marR-type" evidence="1">
    <location>
        <begin position="17"/>
        <end position="147"/>
    </location>
</feature>
<evidence type="ECO:0000313" key="2">
    <source>
        <dbReference type="EMBL" id="MCI0756758.1"/>
    </source>
</evidence>
<comment type="caution">
    <text evidence="2">The sequence shown here is derived from an EMBL/GenBank/DDBJ whole genome shotgun (WGS) entry which is preliminary data.</text>
</comment>
<dbReference type="PANTHER" id="PTHR33164:SF105">
    <property type="entry name" value="TRANSCRIPTIONAL REPRESSOR PROTEIN-RELATED"/>
    <property type="match status" value="1"/>
</dbReference>
<gene>
    <name evidence="2" type="ORF">MON41_24285</name>
</gene>
<protein>
    <submittedName>
        <fullName evidence="2">MarR family transcriptional regulator</fullName>
    </submittedName>
</protein>
<accession>A0ABS9WCN4</accession>
<organism evidence="2 3">
    <name type="scientific">Teichococcus vastitatis</name>
    <dbReference type="NCBI Taxonomy" id="2307076"/>
    <lineage>
        <taxon>Bacteria</taxon>
        <taxon>Pseudomonadati</taxon>
        <taxon>Pseudomonadota</taxon>
        <taxon>Alphaproteobacteria</taxon>
        <taxon>Acetobacterales</taxon>
        <taxon>Roseomonadaceae</taxon>
        <taxon>Roseomonas</taxon>
    </lineage>
</organism>
<sequence>MSKIPATPFATTLLVRDTCLCLHTQRAARALSRRFDEVLRPLGLTSGQFSLMMALNRPEPAPMAPVATLLAMDRTTLTAALKPLERRGLIRVASDPRDRRMRLLSLSEAGQALLARAVPLWEAAHAGEEARLPDGAASLRRALNALT</sequence>
<name>A0ABS9WCN4_9PROT</name>
<proteinExistence type="predicted"/>
<dbReference type="Pfam" id="PF01047">
    <property type="entry name" value="MarR"/>
    <property type="match status" value="1"/>
</dbReference>
<dbReference type="InterPro" id="IPR000835">
    <property type="entry name" value="HTH_MarR-typ"/>
</dbReference>
<keyword evidence="3" id="KW-1185">Reference proteome</keyword>
<dbReference type="PROSITE" id="PS50995">
    <property type="entry name" value="HTH_MARR_2"/>
    <property type="match status" value="1"/>
</dbReference>
<dbReference type="InterPro" id="IPR036390">
    <property type="entry name" value="WH_DNA-bd_sf"/>
</dbReference>
<dbReference type="RefSeq" id="WP_202910482.1">
    <property type="nucleotide sequence ID" value="NZ_JALBUU010000125.1"/>
</dbReference>
<dbReference type="PANTHER" id="PTHR33164">
    <property type="entry name" value="TRANSCRIPTIONAL REGULATOR, MARR FAMILY"/>
    <property type="match status" value="1"/>
</dbReference>
<evidence type="ECO:0000313" key="3">
    <source>
        <dbReference type="Proteomes" id="UP001201985"/>
    </source>
</evidence>
<evidence type="ECO:0000259" key="1">
    <source>
        <dbReference type="PROSITE" id="PS50995"/>
    </source>
</evidence>
<dbReference type="Proteomes" id="UP001201985">
    <property type="component" value="Unassembled WGS sequence"/>
</dbReference>
<dbReference type="SUPFAM" id="SSF46785">
    <property type="entry name" value="Winged helix' DNA-binding domain"/>
    <property type="match status" value="1"/>
</dbReference>
<dbReference type="InterPro" id="IPR039422">
    <property type="entry name" value="MarR/SlyA-like"/>
</dbReference>
<dbReference type="SMART" id="SM00347">
    <property type="entry name" value="HTH_MARR"/>
    <property type="match status" value="1"/>
</dbReference>
<dbReference type="InterPro" id="IPR036388">
    <property type="entry name" value="WH-like_DNA-bd_sf"/>
</dbReference>
<dbReference type="Gene3D" id="1.10.10.10">
    <property type="entry name" value="Winged helix-like DNA-binding domain superfamily/Winged helix DNA-binding domain"/>
    <property type="match status" value="1"/>
</dbReference>
<dbReference type="EMBL" id="JALBUU010000125">
    <property type="protein sequence ID" value="MCI0756758.1"/>
    <property type="molecule type" value="Genomic_DNA"/>
</dbReference>
<reference evidence="2 3" key="1">
    <citation type="submission" date="2022-03" db="EMBL/GenBank/DDBJ databases">
        <title>Complete genome analysis of Roseomonas KG 17.1 : a prolific producer of plant growth promoters.</title>
        <authorList>
            <person name="Saadouli I."/>
            <person name="Najjari A."/>
            <person name="Mosbah A."/>
            <person name="Ouzari H.I."/>
        </authorList>
    </citation>
    <scope>NUCLEOTIDE SEQUENCE [LARGE SCALE GENOMIC DNA]</scope>
    <source>
        <strain evidence="2 3">KG17-1</strain>
    </source>
</reference>